<dbReference type="Proteomes" id="UP001590950">
    <property type="component" value="Unassembled WGS sequence"/>
</dbReference>
<accession>A0ABR4A0Q2</accession>
<feature type="compositionally biased region" description="Pro residues" evidence="1">
    <location>
        <begin position="129"/>
        <end position="140"/>
    </location>
</feature>
<evidence type="ECO:0000313" key="2">
    <source>
        <dbReference type="EMBL" id="KAL2039193.1"/>
    </source>
</evidence>
<feature type="compositionally biased region" description="Low complexity" evidence="1">
    <location>
        <begin position="175"/>
        <end position="191"/>
    </location>
</feature>
<feature type="compositionally biased region" description="Polar residues" evidence="1">
    <location>
        <begin position="199"/>
        <end position="212"/>
    </location>
</feature>
<dbReference type="EMBL" id="JBEFKJ010000027">
    <property type="protein sequence ID" value="KAL2039193.1"/>
    <property type="molecule type" value="Genomic_DNA"/>
</dbReference>
<proteinExistence type="predicted"/>
<comment type="caution">
    <text evidence="2">The sequence shown here is derived from an EMBL/GenBank/DDBJ whole genome shotgun (WGS) entry which is preliminary data.</text>
</comment>
<gene>
    <name evidence="2" type="ORF">N7G274_008242</name>
</gene>
<organism evidence="2 3">
    <name type="scientific">Stereocaulon virgatum</name>
    <dbReference type="NCBI Taxonomy" id="373712"/>
    <lineage>
        <taxon>Eukaryota</taxon>
        <taxon>Fungi</taxon>
        <taxon>Dikarya</taxon>
        <taxon>Ascomycota</taxon>
        <taxon>Pezizomycotina</taxon>
        <taxon>Lecanoromycetes</taxon>
        <taxon>OSLEUM clade</taxon>
        <taxon>Lecanoromycetidae</taxon>
        <taxon>Lecanorales</taxon>
        <taxon>Lecanorineae</taxon>
        <taxon>Stereocaulaceae</taxon>
        <taxon>Stereocaulon</taxon>
    </lineage>
</organism>
<reference evidence="2 3" key="1">
    <citation type="submission" date="2024-09" db="EMBL/GenBank/DDBJ databases">
        <title>Rethinking Asexuality: The Enigmatic Case of Functional Sexual Genes in Lepraria (Stereocaulaceae).</title>
        <authorList>
            <person name="Doellman M."/>
            <person name="Sun Y."/>
            <person name="Barcenas-Pena A."/>
            <person name="Lumbsch H.T."/>
            <person name="Grewe F."/>
        </authorList>
    </citation>
    <scope>NUCLEOTIDE SEQUENCE [LARGE SCALE GENOMIC DNA]</scope>
    <source>
        <strain evidence="2 3">Mercado 3170</strain>
    </source>
</reference>
<keyword evidence="3" id="KW-1185">Reference proteome</keyword>
<evidence type="ECO:0000256" key="1">
    <source>
        <dbReference type="SAM" id="MobiDB-lite"/>
    </source>
</evidence>
<protein>
    <submittedName>
        <fullName evidence="2">Uncharacterized protein</fullName>
    </submittedName>
</protein>
<feature type="region of interest" description="Disordered" evidence="1">
    <location>
        <begin position="1"/>
        <end position="213"/>
    </location>
</feature>
<sequence>MGKKSKYTLFPLPPSPPPSQPLPPLPEETSELPPQRQHKQEPSWPPPAGSFQPPTNQDPSYLPPRRKSSAPLALDPYLPPPRDPRRPSPREPATQSPRNLSPTAEDEQPPEAMHSPSSSTSSEASFHKPQPPAFHTPPPSRQSRPKTVYFHTGLGGAGNYHKAIREDNILRTTVSSQQRSKRLLSSLFGSKKGSKRSQYPESDSSGYSQTSLGAAEVMRRKMLGYGSDGKGTSSSRN</sequence>
<feature type="compositionally biased region" description="Low complexity" evidence="1">
    <location>
        <begin position="115"/>
        <end position="124"/>
    </location>
</feature>
<feature type="compositionally biased region" description="Pro residues" evidence="1">
    <location>
        <begin position="11"/>
        <end position="26"/>
    </location>
</feature>
<evidence type="ECO:0000313" key="3">
    <source>
        <dbReference type="Proteomes" id="UP001590950"/>
    </source>
</evidence>
<name>A0ABR4A0Q2_9LECA</name>